<dbReference type="PANTHER" id="PTHR46190">
    <property type="entry name" value="SI:CH211-201H21.5-RELATED"/>
    <property type="match status" value="1"/>
</dbReference>
<evidence type="ECO:0000256" key="1">
    <source>
        <dbReference type="ARBA" id="ARBA00009176"/>
    </source>
</evidence>
<accession>K3W893</accession>
<reference evidence="3" key="3">
    <citation type="submission" date="2015-02" db="UniProtKB">
        <authorList>
            <consortium name="EnsemblProtists"/>
        </authorList>
    </citation>
    <scope>IDENTIFICATION</scope>
    <source>
        <strain evidence="3">DAOM BR144</strain>
    </source>
</reference>
<evidence type="ECO:0000259" key="2">
    <source>
        <dbReference type="Pfam" id="PF01156"/>
    </source>
</evidence>
<protein>
    <recommendedName>
        <fullName evidence="2">Inosine/uridine-preferring nucleoside hydrolase domain-containing protein</fullName>
    </recommendedName>
</protein>
<dbReference type="VEuPathDB" id="FungiDB:PYU1_G001184"/>
<dbReference type="OMA" id="MIVPTWG"/>
<comment type="similarity">
    <text evidence="1">Belongs to the IUNH family.</text>
</comment>
<dbReference type="Gene3D" id="3.90.245.10">
    <property type="entry name" value="Ribonucleoside hydrolase-like"/>
    <property type="match status" value="1"/>
</dbReference>
<name>K3W893_GLOUD</name>
<dbReference type="EMBL" id="GL376626">
    <property type="status" value="NOT_ANNOTATED_CDS"/>
    <property type="molecule type" value="Genomic_DNA"/>
</dbReference>
<dbReference type="AlphaFoldDB" id="K3W893"/>
<dbReference type="PANTHER" id="PTHR46190:SF1">
    <property type="entry name" value="SI:CH211-201H21.5"/>
    <property type="match status" value="1"/>
</dbReference>
<reference evidence="4" key="2">
    <citation type="submission" date="2010-04" db="EMBL/GenBank/DDBJ databases">
        <authorList>
            <person name="Buell R."/>
            <person name="Hamilton J."/>
            <person name="Hostetler J."/>
        </authorList>
    </citation>
    <scope>NUCLEOTIDE SEQUENCE [LARGE SCALE GENOMIC DNA]</scope>
    <source>
        <strain evidence="4">DAOM:BR144</strain>
    </source>
</reference>
<dbReference type="eggNOG" id="KOG2938">
    <property type="taxonomic scope" value="Eukaryota"/>
</dbReference>
<dbReference type="Pfam" id="PF01156">
    <property type="entry name" value="IU_nuc_hydro"/>
    <property type="match status" value="1"/>
</dbReference>
<feature type="domain" description="Inosine/uridine-preferring nucleoside hydrolase" evidence="2">
    <location>
        <begin position="12"/>
        <end position="314"/>
    </location>
</feature>
<dbReference type="InterPro" id="IPR036452">
    <property type="entry name" value="Ribo_hydro-like"/>
</dbReference>
<dbReference type="Proteomes" id="UP000019132">
    <property type="component" value="Unassembled WGS sequence"/>
</dbReference>
<keyword evidence="4" id="KW-1185">Reference proteome</keyword>
<proteinExistence type="inferred from homology"/>
<sequence>MAPIHSSSTRYVVDTDAGVDDAVALLMALHGLPRESVLAVTTVFGNVDLHQANHNVTHILEACGRQDIPVHSGAAKAIVSSVSKERWEGHGPDGLGGESGIVNGASASLMAMARKNDAVHTLVDLAHAHKGELVVIALGPMTNVALATLIDPSFVDNLKQLIVMGGLSRGEGNMTKHSEFNVGCDPEATNIVLEHSTSPEKIMVLPFETSTDHTIPWNVFDDVFPENSGNATAEYIRRIWRFTKSFTKEDDGFNPCDAYAVAILLHADYIKTAKVLRGSVHLAPDERRGLSLWDEKSDQPNATLVTEVDMDIFVHLLRTLAL</sequence>
<dbReference type="InParanoid" id="K3W893"/>
<dbReference type="EnsemblProtists" id="PYU1_T001184">
    <property type="protein sequence ID" value="PYU1_T001184"/>
    <property type="gene ID" value="PYU1_G001184"/>
</dbReference>
<dbReference type="SUPFAM" id="SSF53590">
    <property type="entry name" value="Nucleoside hydrolase"/>
    <property type="match status" value="1"/>
</dbReference>
<dbReference type="STRING" id="431595.K3W893"/>
<dbReference type="HOGENOM" id="CLU_036838_11_2_1"/>
<reference evidence="4" key="1">
    <citation type="journal article" date="2010" name="Genome Biol.">
        <title>Genome sequence of the necrotrophic plant pathogen Pythium ultimum reveals original pathogenicity mechanisms and effector repertoire.</title>
        <authorList>
            <person name="Levesque C.A."/>
            <person name="Brouwer H."/>
            <person name="Cano L."/>
            <person name="Hamilton J.P."/>
            <person name="Holt C."/>
            <person name="Huitema E."/>
            <person name="Raffaele S."/>
            <person name="Robideau G.P."/>
            <person name="Thines M."/>
            <person name="Win J."/>
            <person name="Zerillo M.M."/>
            <person name="Beakes G.W."/>
            <person name="Boore J.L."/>
            <person name="Busam D."/>
            <person name="Dumas B."/>
            <person name="Ferriera S."/>
            <person name="Fuerstenberg S.I."/>
            <person name="Gachon C.M."/>
            <person name="Gaulin E."/>
            <person name="Govers F."/>
            <person name="Grenville-Briggs L."/>
            <person name="Horner N."/>
            <person name="Hostetler J."/>
            <person name="Jiang R.H."/>
            <person name="Johnson J."/>
            <person name="Krajaejun T."/>
            <person name="Lin H."/>
            <person name="Meijer H.J."/>
            <person name="Moore B."/>
            <person name="Morris P."/>
            <person name="Phuntmart V."/>
            <person name="Puiu D."/>
            <person name="Shetty J."/>
            <person name="Stajich J.E."/>
            <person name="Tripathy S."/>
            <person name="Wawra S."/>
            <person name="van West P."/>
            <person name="Whitty B.R."/>
            <person name="Coutinho P.M."/>
            <person name="Henrissat B."/>
            <person name="Martin F."/>
            <person name="Thomas P.D."/>
            <person name="Tyler B.M."/>
            <person name="De Vries R.P."/>
            <person name="Kamoun S."/>
            <person name="Yandell M."/>
            <person name="Tisserat N."/>
            <person name="Buell C.R."/>
        </authorList>
    </citation>
    <scope>NUCLEOTIDE SEQUENCE</scope>
    <source>
        <strain evidence="4">DAOM:BR144</strain>
    </source>
</reference>
<evidence type="ECO:0000313" key="3">
    <source>
        <dbReference type="EnsemblProtists" id="PYU1_T001184"/>
    </source>
</evidence>
<organism evidence="3 4">
    <name type="scientific">Globisporangium ultimum (strain ATCC 200006 / CBS 805.95 / DAOM BR144)</name>
    <name type="common">Pythium ultimum</name>
    <dbReference type="NCBI Taxonomy" id="431595"/>
    <lineage>
        <taxon>Eukaryota</taxon>
        <taxon>Sar</taxon>
        <taxon>Stramenopiles</taxon>
        <taxon>Oomycota</taxon>
        <taxon>Peronosporomycetes</taxon>
        <taxon>Pythiales</taxon>
        <taxon>Pythiaceae</taxon>
        <taxon>Globisporangium</taxon>
    </lineage>
</organism>
<dbReference type="InterPro" id="IPR001910">
    <property type="entry name" value="Inosine/uridine_hydrolase_dom"/>
</dbReference>
<evidence type="ECO:0000313" key="4">
    <source>
        <dbReference type="Proteomes" id="UP000019132"/>
    </source>
</evidence>
<dbReference type="InterPro" id="IPR052775">
    <property type="entry name" value="IUN_hydrolase"/>
</dbReference>
<dbReference type="GO" id="GO:0016799">
    <property type="term" value="F:hydrolase activity, hydrolyzing N-glycosyl compounds"/>
    <property type="evidence" value="ECO:0007669"/>
    <property type="project" value="InterPro"/>
</dbReference>